<keyword evidence="4" id="KW-0285">Flavoprotein</keyword>
<dbReference type="PATRIC" id="fig|1095748.3.peg.386"/>
<evidence type="ECO:0000256" key="7">
    <source>
        <dbReference type="ARBA" id="ARBA00023033"/>
    </source>
</evidence>
<dbReference type="InterPro" id="IPR013785">
    <property type="entry name" value="Aldolase_TIM"/>
</dbReference>
<evidence type="ECO:0000256" key="3">
    <source>
        <dbReference type="ARBA" id="ARBA00022575"/>
    </source>
</evidence>
<name>I2NW75_NEISI</name>
<keyword evidence="5" id="KW-0288">FMN</keyword>
<evidence type="ECO:0000256" key="8">
    <source>
        <dbReference type="ARBA" id="ARBA00031155"/>
    </source>
</evidence>
<organism evidence="10 11">
    <name type="scientific">Neisseria sicca VK64</name>
    <dbReference type="NCBI Taxonomy" id="1095748"/>
    <lineage>
        <taxon>Bacteria</taxon>
        <taxon>Pseudomonadati</taxon>
        <taxon>Pseudomonadota</taxon>
        <taxon>Betaproteobacteria</taxon>
        <taxon>Neisseriales</taxon>
        <taxon>Neisseriaceae</taxon>
        <taxon>Neisseria</taxon>
    </lineage>
</organism>
<evidence type="ECO:0000256" key="6">
    <source>
        <dbReference type="ARBA" id="ARBA00023002"/>
    </source>
</evidence>
<evidence type="ECO:0000256" key="5">
    <source>
        <dbReference type="ARBA" id="ARBA00022643"/>
    </source>
</evidence>
<dbReference type="Pfam" id="PF03060">
    <property type="entry name" value="NMO"/>
    <property type="match status" value="1"/>
</dbReference>
<dbReference type="Proteomes" id="UP000004473">
    <property type="component" value="Unassembled WGS sequence"/>
</dbReference>
<evidence type="ECO:0000256" key="9">
    <source>
        <dbReference type="ARBA" id="ARBA00049401"/>
    </source>
</evidence>
<comment type="cofactor">
    <cofactor evidence="1">
        <name>FMN</name>
        <dbReference type="ChEBI" id="CHEBI:58210"/>
    </cofactor>
</comment>
<dbReference type="CDD" id="cd04730">
    <property type="entry name" value="NPD_like"/>
    <property type="match status" value="1"/>
</dbReference>
<dbReference type="Gene3D" id="3.20.20.70">
    <property type="entry name" value="Aldolase class I"/>
    <property type="match status" value="1"/>
</dbReference>
<keyword evidence="6" id="KW-0560">Oxidoreductase</keyword>
<dbReference type="AlphaFoldDB" id="I2NW75"/>
<comment type="caution">
    <text evidence="10">The sequence shown here is derived from an EMBL/GenBank/DDBJ whole genome shotgun (WGS) entry which is preliminary data.</text>
</comment>
<evidence type="ECO:0000256" key="1">
    <source>
        <dbReference type="ARBA" id="ARBA00001917"/>
    </source>
</evidence>
<evidence type="ECO:0000256" key="2">
    <source>
        <dbReference type="ARBA" id="ARBA00009881"/>
    </source>
</evidence>
<dbReference type="GO" id="GO:0018580">
    <property type="term" value="F:nitronate monooxygenase activity"/>
    <property type="evidence" value="ECO:0007669"/>
    <property type="project" value="InterPro"/>
</dbReference>
<evidence type="ECO:0000313" key="11">
    <source>
        <dbReference type="Proteomes" id="UP000004473"/>
    </source>
</evidence>
<dbReference type="SUPFAM" id="SSF51412">
    <property type="entry name" value="Inosine monophosphate dehydrogenase (IMPDH)"/>
    <property type="match status" value="1"/>
</dbReference>
<keyword evidence="3" id="KW-0216">Detoxification</keyword>
<accession>I2NW75</accession>
<dbReference type="EMBL" id="AJMT01000023">
    <property type="protein sequence ID" value="EIG30086.1"/>
    <property type="molecule type" value="Genomic_DNA"/>
</dbReference>
<comment type="similarity">
    <text evidence="2">Belongs to the nitronate monooxygenase family. NMO class I subfamily.</text>
</comment>
<dbReference type="GO" id="GO:0009636">
    <property type="term" value="P:response to toxic substance"/>
    <property type="evidence" value="ECO:0007669"/>
    <property type="project" value="UniProtKB-KW"/>
</dbReference>
<dbReference type="PANTHER" id="PTHR42747:SF3">
    <property type="entry name" value="NITRONATE MONOOXYGENASE-RELATED"/>
    <property type="match status" value="1"/>
</dbReference>
<comment type="catalytic activity">
    <reaction evidence="9">
        <text>3 propionate 3-nitronate + 3 O2 + H2O = 3 3-oxopropanoate + 2 nitrate + nitrite + H2O2 + 3 H(+)</text>
        <dbReference type="Rhea" id="RHEA:57332"/>
        <dbReference type="ChEBI" id="CHEBI:15377"/>
        <dbReference type="ChEBI" id="CHEBI:15378"/>
        <dbReference type="ChEBI" id="CHEBI:15379"/>
        <dbReference type="ChEBI" id="CHEBI:16240"/>
        <dbReference type="ChEBI" id="CHEBI:16301"/>
        <dbReference type="ChEBI" id="CHEBI:17632"/>
        <dbReference type="ChEBI" id="CHEBI:33190"/>
        <dbReference type="ChEBI" id="CHEBI:136067"/>
    </reaction>
</comment>
<dbReference type="PANTHER" id="PTHR42747">
    <property type="entry name" value="NITRONATE MONOOXYGENASE-RELATED"/>
    <property type="match status" value="1"/>
</dbReference>
<dbReference type="InterPro" id="IPR004136">
    <property type="entry name" value="NMO"/>
</dbReference>
<evidence type="ECO:0000313" key="10">
    <source>
        <dbReference type="EMBL" id="EIG30086.1"/>
    </source>
</evidence>
<protein>
    <recommendedName>
        <fullName evidence="8">Propionate 3-nitronate monooxygenase</fullName>
    </recommendedName>
</protein>
<gene>
    <name evidence="10" type="ORF">HMPREF1051_1451</name>
</gene>
<reference evidence="10 11" key="1">
    <citation type="submission" date="2012-04" db="EMBL/GenBank/DDBJ databases">
        <authorList>
            <person name="Harkins D.M."/>
            <person name="Madupu R."/>
            <person name="Durkin A.S."/>
            <person name="Torralba M."/>
            <person name="Methe B."/>
            <person name="Sutton G.G."/>
            <person name="Nelson K.E."/>
        </authorList>
    </citation>
    <scope>NUCLEOTIDE SEQUENCE [LARGE SCALE GENOMIC DNA]</scope>
    <source>
        <strain evidence="10 11">VK64</strain>
    </source>
</reference>
<proteinExistence type="inferred from homology"/>
<sequence>MSRILSSLRYPLIQAPMAFAHDTELPLAVGKTGALGSLAGAMYDAVGLEKALARMKQEGGERPYNLNFFAHRTPSAERAQYDAWFAVLRPYFEAYGLTENDIPSGGGRQPFDADALACVERYRPPVVSFHFGLPAPEYLQRVKATGAEVWSSATTVEEAVWLEQNGADVVIAQAWEAGGHRGWFLNRNPDSQSGLFALLPARPCACPS</sequence>
<keyword evidence="7 10" id="KW-0503">Monooxygenase</keyword>
<evidence type="ECO:0000256" key="4">
    <source>
        <dbReference type="ARBA" id="ARBA00022630"/>
    </source>
</evidence>